<dbReference type="KEGG" id="led:BBK82_01060"/>
<dbReference type="Proteomes" id="UP000093053">
    <property type="component" value="Chromosome"/>
</dbReference>
<organism evidence="1 2">
    <name type="scientific">Lentzea guizhouensis</name>
    <dbReference type="NCBI Taxonomy" id="1586287"/>
    <lineage>
        <taxon>Bacteria</taxon>
        <taxon>Bacillati</taxon>
        <taxon>Actinomycetota</taxon>
        <taxon>Actinomycetes</taxon>
        <taxon>Pseudonocardiales</taxon>
        <taxon>Pseudonocardiaceae</taxon>
        <taxon>Lentzea</taxon>
    </lineage>
</organism>
<reference evidence="1 2" key="1">
    <citation type="submission" date="2016-07" db="EMBL/GenBank/DDBJ databases">
        <title>Complete genome sequence of the Lentzea guizhouensis DHS C013.</title>
        <authorList>
            <person name="Cao C."/>
        </authorList>
    </citation>
    <scope>NUCLEOTIDE SEQUENCE [LARGE SCALE GENOMIC DNA]</scope>
    <source>
        <strain evidence="1 2">DHS C013</strain>
    </source>
</reference>
<proteinExistence type="predicted"/>
<dbReference type="OrthoDB" id="8205493at2"/>
<evidence type="ECO:0000313" key="2">
    <source>
        <dbReference type="Proteomes" id="UP000093053"/>
    </source>
</evidence>
<dbReference type="AlphaFoldDB" id="A0A1B2HB06"/>
<evidence type="ECO:0000313" key="1">
    <source>
        <dbReference type="EMBL" id="ANZ34876.1"/>
    </source>
</evidence>
<dbReference type="STRING" id="1586287.BBK82_01060"/>
<gene>
    <name evidence="1" type="ORF">BBK82_01060</name>
</gene>
<accession>A0A1B2HB06</accession>
<protein>
    <submittedName>
        <fullName evidence="1">Uncharacterized protein</fullName>
    </submittedName>
</protein>
<dbReference type="EMBL" id="CP016793">
    <property type="protein sequence ID" value="ANZ34876.1"/>
    <property type="molecule type" value="Genomic_DNA"/>
</dbReference>
<sequence>MAVASVREVATRLDELAGAPEPQLAEMTDRELTLLGNTGPLWDELWETGHMSHRPFVVDASRIESAFGLAATLLDDVLVAMLPGAAGRVTPGS</sequence>
<keyword evidence="2" id="KW-1185">Reference proteome</keyword>
<dbReference type="RefSeq" id="WP_065913295.1">
    <property type="nucleotide sequence ID" value="NZ_CP016793.1"/>
</dbReference>
<name>A0A1B2HB06_9PSEU</name>